<name>A0A195FKI9_9HYME</name>
<proteinExistence type="predicted"/>
<dbReference type="Proteomes" id="UP000078541">
    <property type="component" value="Unassembled WGS sequence"/>
</dbReference>
<dbReference type="OrthoDB" id="7539219at2759"/>
<keyword evidence="2" id="KW-1185">Reference proteome</keyword>
<gene>
    <name evidence="1" type="ORF">ALC56_04762</name>
</gene>
<evidence type="ECO:0000313" key="2">
    <source>
        <dbReference type="Proteomes" id="UP000078541"/>
    </source>
</evidence>
<reference evidence="1 2" key="1">
    <citation type="submission" date="2016-03" db="EMBL/GenBank/DDBJ databases">
        <title>Trachymyrmex septentrionalis WGS genome.</title>
        <authorList>
            <person name="Nygaard S."/>
            <person name="Hu H."/>
            <person name="Boomsma J."/>
            <person name="Zhang G."/>
        </authorList>
    </citation>
    <scope>NUCLEOTIDE SEQUENCE [LARGE SCALE GENOMIC DNA]</scope>
    <source>
        <strain evidence="1">Tsep2-gDNA-1</strain>
        <tissue evidence="1">Whole body</tissue>
    </source>
</reference>
<dbReference type="AlphaFoldDB" id="A0A195FKI9"/>
<protein>
    <submittedName>
        <fullName evidence="1">Uncharacterized protein</fullName>
    </submittedName>
</protein>
<dbReference type="EMBL" id="KQ981512">
    <property type="protein sequence ID" value="KYN40871.1"/>
    <property type="molecule type" value="Genomic_DNA"/>
</dbReference>
<organism evidence="1 2">
    <name type="scientific">Trachymyrmex septentrionalis</name>
    <dbReference type="NCBI Taxonomy" id="34720"/>
    <lineage>
        <taxon>Eukaryota</taxon>
        <taxon>Metazoa</taxon>
        <taxon>Ecdysozoa</taxon>
        <taxon>Arthropoda</taxon>
        <taxon>Hexapoda</taxon>
        <taxon>Insecta</taxon>
        <taxon>Pterygota</taxon>
        <taxon>Neoptera</taxon>
        <taxon>Endopterygota</taxon>
        <taxon>Hymenoptera</taxon>
        <taxon>Apocrita</taxon>
        <taxon>Aculeata</taxon>
        <taxon>Formicoidea</taxon>
        <taxon>Formicidae</taxon>
        <taxon>Myrmicinae</taxon>
        <taxon>Trachymyrmex</taxon>
    </lineage>
</organism>
<evidence type="ECO:0000313" key="1">
    <source>
        <dbReference type="EMBL" id="KYN40871.1"/>
    </source>
</evidence>
<accession>A0A195FKI9</accession>
<sequence length="202" mass="23563">MARDRKLFHPKSIRRHRTAFDRAYRSPSARHYDKEYSPRQDVEKATVFDLVYKYLGKCANRNIKTRQRYCACNKFNKRHARKKEIHRHDLATIHTNLDEEIAGDDGKRSRSCTNKNILKRASRSSSKEYIADYTKAVRNGRRRAKFYIREALICGLQYGLLIPIDLRKNILRVSRKIGVLINAKKKSKDPSNVATSGTEHSV</sequence>
<dbReference type="KEGG" id="tsep:108747207"/>